<dbReference type="Proteomes" id="UP001157109">
    <property type="component" value="Unassembled WGS sequence"/>
</dbReference>
<evidence type="ECO:0008006" key="3">
    <source>
        <dbReference type="Google" id="ProtNLM"/>
    </source>
</evidence>
<gene>
    <name evidence="1" type="ORF">GCM10025862_05540</name>
</gene>
<evidence type="ECO:0000313" key="2">
    <source>
        <dbReference type="Proteomes" id="UP001157109"/>
    </source>
</evidence>
<name>A0ABQ6HLI3_9MICO</name>
<organism evidence="1 2">
    <name type="scientific">Arsenicicoccus piscis</name>
    <dbReference type="NCBI Taxonomy" id="673954"/>
    <lineage>
        <taxon>Bacteria</taxon>
        <taxon>Bacillati</taxon>
        <taxon>Actinomycetota</taxon>
        <taxon>Actinomycetes</taxon>
        <taxon>Micrococcales</taxon>
        <taxon>Intrasporangiaceae</taxon>
        <taxon>Arsenicicoccus</taxon>
    </lineage>
</organism>
<dbReference type="Pfam" id="PF18986">
    <property type="entry name" value="DUF5719"/>
    <property type="match status" value="1"/>
</dbReference>
<sequence>MRGSAVLRAALVAAVGAGAVTVATIGPQTRVILAGAPTQEAAAQTARPVPVTSRVLVCGGQALRGVDGISDAGRPAPPPVSVLSAMAPAGLAGILPAGPGTPGLTARPLPFGSSTPTPLAPGAVPVATAVTGATALQLAATGSAAATLTGAQRQLAAGTDSRGLAAAPCGTARADSWIVGGGGEPGRQERLVLTNPNPTAISVDVTAYGERGPISSPNGLGIAVGAHERRVVLLDALDNGETAPVFRVQASGGVVHAQLHDSWLDGIVPRGEDDTVATAGPATAQVVPGVTLRGNQDHLSVRVAVPGQVGATVTIRSLGLPGQQVPAAATATIKAGGVKEVELPDASGALGLSITSSAPVVASALVTRGDATGGVQDFAWVPATPALTGPAGLPLQVAPPAGSAVPAGSGARLVLSAPAAAQTATVSLVDAQGAISPQPVRVSAGSSTSVDLTGATAVWVTPGSGALYAAVVVTQASGDAELVAALPLESRPQQETPPVVEPLHP</sequence>
<protein>
    <recommendedName>
        <fullName evidence="3">Large extracellular alpha-helical protein</fullName>
    </recommendedName>
</protein>
<dbReference type="InterPro" id="IPR043777">
    <property type="entry name" value="DUF5719"/>
</dbReference>
<accession>A0ABQ6HLI3</accession>
<proteinExistence type="predicted"/>
<evidence type="ECO:0000313" key="1">
    <source>
        <dbReference type="EMBL" id="GMA18533.1"/>
    </source>
</evidence>
<dbReference type="RefSeq" id="WP_241444334.1">
    <property type="nucleotide sequence ID" value="NZ_BSUJ01000001.1"/>
</dbReference>
<dbReference type="EMBL" id="BSUJ01000001">
    <property type="protein sequence ID" value="GMA18533.1"/>
    <property type="molecule type" value="Genomic_DNA"/>
</dbReference>
<keyword evidence="2" id="KW-1185">Reference proteome</keyword>
<reference evidence="2" key="1">
    <citation type="journal article" date="2019" name="Int. J. Syst. Evol. Microbiol.">
        <title>The Global Catalogue of Microorganisms (GCM) 10K type strain sequencing project: providing services to taxonomists for standard genome sequencing and annotation.</title>
        <authorList>
            <consortium name="The Broad Institute Genomics Platform"/>
            <consortium name="The Broad Institute Genome Sequencing Center for Infectious Disease"/>
            <person name="Wu L."/>
            <person name="Ma J."/>
        </authorList>
    </citation>
    <scope>NUCLEOTIDE SEQUENCE [LARGE SCALE GENOMIC DNA]</scope>
    <source>
        <strain evidence="2">NBRC 105830</strain>
    </source>
</reference>
<comment type="caution">
    <text evidence="1">The sequence shown here is derived from an EMBL/GenBank/DDBJ whole genome shotgun (WGS) entry which is preliminary data.</text>
</comment>